<feature type="region of interest" description="Disordered" evidence="1">
    <location>
        <begin position="52"/>
        <end position="71"/>
    </location>
</feature>
<keyword evidence="4" id="KW-1185">Reference proteome</keyword>
<dbReference type="EMBL" id="KE525351">
    <property type="protein sequence ID" value="KFB51182.1"/>
    <property type="molecule type" value="Genomic_DNA"/>
</dbReference>
<evidence type="ECO:0000313" key="2">
    <source>
        <dbReference type="EMBL" id="KFB51182.1"/>
    </source>
</evidence>
<organism evidence="2">
    <name type="scientific">Anopheles sinensis</name>
    <name type="common">Mosquito</name>
    <dbReference type="NCBI Taxonomy" id="74873"/>
    <lineage>
        <taxon>Eukaryota</taxon>
        <taxon>Metazoa</taxon>
        <taxon>Ecdysozoa</taxon>
        <taxon>Arthropoda</taxon>
        <taxon>Hexapoda</taxon>
        <taxon>Insecta</taxon>
        <taxon>Pterygota</taxon>
        <taxon>Neoptera</taxon>
        <taxon>Endopterygota</taxon>
        <taxon>Diptera</taxon>
        <taxon>Nematocera</taxon>
        <taxon>Culicoidea</taxon>
        <taxon>Culicidae</taxon>
        <taxon>Anophelinae</taxon>
        <taxon>Anopheles</taxon>
    </lineage>
</organism>
<evidence type="ECO:0000313" key="3">
    <source>
        <dbReference type="EnsemblMetazoa" id="ASIC019442-PA"/>
    </source>
</evidence>
<name>A0A084WLT8_ANOSI</name>
<reference evidence="3" key="2">
    <citation type="submission" date="2020-05" db="UniProtKB">
        <authorList>
            <consortium name="EnsemblMetazoa"/>
        </authorList>
    </citation>
    <scope>IDENTIFICATION</scope>
</reference>
<feature type="region of interest" description="Disordered" evidence="1">
    <location>
        <begin position="1"/>
        <end position="45"/>
    </location>
</feature>
<dbReference type="Proteomes" id="UP000030765">
    <property type="component" value="Unassembled WGS sequence"/>
</dbReference>
<dbReference type="EMBL" id="ATLV01024286">
    <property type="status" value="NOT_ANNOTATED_CDS"/>
    <property type="molecule type" value="Genomic_DNA"/>
</dbReference>
<feature type="compositionally biased region" description="Basic and acidic residues" evidence="1">
    <location>
        <begin position="1"/>
        <end position="12"/>
    </location>
</feature>
<dbReference type="EnsemblMetazoa" id="ASIC019442-RA">
    <property type="protein sequence ID" value="ASIC019442-PA"/>
    <property type="gene ID" value="ASIC019442"/>
</dbReference>
<gene>
    <name evidence="2" type="ORF">ZHAS_00019442</name>
</gene>
<dbReference type="VEuPathDB" id="VectorBase:ASIC019442"/>
<protein>
    <submittedName>
        <fullName evidence="2 3">Uncharacterized protein</fullName>
    </submittedName>
</protein>
<evidence type="ECO:0000313" key="4">
    <source>
        <dbReference type="Proteomes" id="UP000030765"/>
    </source>
</evidence>
<accession>A0A084WLT8</accession>
<proteinExistence type="predicted"/>
<sequence>MFKPGEDWQKKKETAKHKGSIQGMNEITTGDSSSYHPAPSVEDGKYREKRLTPKAEHHRQGNVIVFEEKVP</sequence>
<evidence type="ECO:0000256" key="1">
    <source>
        <dbReference type="SAM" id="MobiDB-lite"/>
    </source>
</evidence>
<reference evidence="2 4" key="1">
    <citation type="journal article" date="2014" name="BMC Genomics">
        <title>Genome sequence of Anopheles sinensis provides insight into genetics basis of mosquito competence for malaria parasites.</title>
        <authorList>
            <person name="Zhou D."/>
            <person name="Zhang D."/>
            <person name="Ding G."/>
            <person name="Shi L."/>
            <person name="Hou Q."/>
            <person name="Ye Y."/>
            <person name="Xu Y."/>
            <person name="Zhou H."/>
            <person name="Xiong C."/>
            <person name="Li S."/>
            <person name="Yu J."/>
            <person name="Hong S."/>
            <person name="Yu X."/>
            <person name="Zou P."/>
            <person name="Chen C."/>
            <person name="Chang X."/>
            <person name="Wang W."/>
            <person name="Lv Y."/>
            <person name="Sun Y."/>
            <person name="Ma L."/>
            <person name="Shen B."/>
            <person name="Zhu C."/>
        </authorList>
    </citation>
    <scope>NUCLEOTIDE SEQUENCE [LARGE SCALE GENOMIC DNA]</scope>
</reference>
<feature type="compositionally biased region" description="Polar residues" evidence="1">
    <location>
        <begin position="22"/>
        <end position="35"/>
    </location>
</feature>
<dbReference type="AlphaFoldDB" id="A0A084WLT8"/>